<evidence type="ECO:0000259" key="7">
    <source>
        <dbReference type="Pfam" id="PF17827"/>
    </source>
</evidence>
<dbReference type="SUPFAM" id="SSF53335">
    <property type="entry name" value="S-adenosyl-L-methionine-dependent methyltransferases"/>
    <property type="match status" value="1"/>
</dbReference>
<evidence type="ECO:0000256" key="4">
    <source>
        <dbReference type="ARBA" id="ARBA00022691"/>
    </source>
</evidence>
<proteinExistence type="predicted"/>
<dbReference type="InterPro" id="IPR029063">
    <property type="entry name" value="SAM-dependent_MTases_sf"/>
</dbReference>
<dbReference type="PANTHER" id="PTHR18895:SF74">
    <property type="entry name" value="MTRF1L RELEASE FACTOR GLUTAMINE METHYLTRANSFERASE"/>
    <property type="match status" value="1"/>
</dbReference>
<feature type="domain" description="Methyltransferase small" evidence="6">
    <location>
        <begin position="114"/>
        <end position="194"/>
    </location>
</feature>
<dbReference type="eggNOG" id="COG2890">
    <property type="taxonomic scope" value="Bacteria"/>
</dbReference>
<evidence type="ECO:0000313" key="9">
    <source>
        <dbReference type="Proteomes" id="UP000019423"/>
    </source>
</evidence>
<keyword evidence="3" id="KW-0808">Transferase</keyword>
<dbReference type="InterPro" id="IPR019874">
    <property type="entry name" value="RF_methyltr_PrmC"/>
</dbReference>
<dbReference type="CDD" id="cd02440">
    <property type="entry name" value="AdoMet_MTases"/>
    <property type="match status" value="1"/>
</dbReference>
<dbReference type="NCBIfam" id="TIGR00536">
    <property type="entry name" value="hemK_fam"/>
    <property type="match status" value="1"/>
</dbReference>
<name>W8EZ88_9BACT</name>
<dbReference type="OrthoDB" id="9800643at2"/>
<dbReference type="EC" id="2.1.1.297" evidence="1"/>
<dbReference type="GO" id="GO:0003676">
    <property type="term" value="F:nucleic acid binding"/>
    <property type="evidence" value="ECO:0007669"/>
    <property type="project" value="InterPro"/>
</dbReference>
<dbReference type="InterPro" id="IPR007848">
    <property type="entry name" value="Small_mtfrase_dom"/>
</dbReference>
<dbReference type="EMBL" id="CP007145">
    <property type="protein sequence ID" value="AHJ95671.1"/>
    <property type="molecule type" value="Genomic_DNA"/>
</dbReference>
<evidence type="ECO:0000256" key="3">
    <source>
        <dbReference type="ARBA" id="ARBA00022679"/>
    </source>
</evidence>
<evidence type="ECO:0000256" key="5">
    <source>
        <dbReference type="ARBA" id="ARBA00048391"/>
    </source>
</evidence>
<dbReference type="Pfam" id="PF17827">
    <property type="entry name" value="PrmC_N"/>
    <property type="match status" value="1"/>
</dbReference>
<dbReference type="Gene3D" id="1.10.8.10">
    <property type="entry name" value="DNA helicase RuvA subunit, C-terminal domain"/>
    <property type="match status" value="1"/>
</dbReference>
<accession>W8EZ88</accession>
<evidence type="ECO:0000256" key="1">
    <source>
        <dbReference type="ARBA" id="ARBA00012771"/>
    </source>
</evidence>
<feature type="domain" description="Release factor glutamine methyltransferase N-terminal" evidence="7">
    <location>
        <begin position="22"/>
        <end position="77"/>
    </location>
</feature>
<dbReference type="PANTHER" id="PTHR18895">
    <property type="entry name" value="HEMK METHYLTRANSFERASE"/>
    <property type="match status" value="1"/>
</dbReference>
<dbReference type="AlphaFoldDB" id="W8EZ88"/>
<dbReference type="HOGENOM" id="CLU_018398_3_2_10"/>
<dbReference type="PATRIC" id="fig|1227739.3.peg.349"/>
<dbReference type="InterPro" id="IPR040758">
    <property type="entry name" value="PrmC_N"/>
</dbReference>
<dbReference type="Pfam" id="PF05175">
    <property type="entry name" value="MTS"/>
    <property type="match status" value="1"/>
</dbReference>
<organism evidence="8 9">
    <name type="scientific">Hymenobacter swuensis DY53</name>
    <dbReference type="NCBI Taxonomy" id="1227739"/>
    <lineage>
        <taxon>Bacteria</taxon>
        <taxon>Pseudomonadati</taxon>
        <taxon>Bacteroidota</taxon>
        <taxon>Cytophagia</taxon>
        <taxon>Cytophagales</taxon>
        <taxon>Hymenobacteraceae</taxon>
        <taxon>Hymenobacter</taxon>
    </lineage>
</organism>
<protein>
    <recommendedName>
        <fullName evidence="1">peptide chain release factor N(5)-glutamine methyltransferase</fullName>
        <ecNumber evidence="1">2.1.1.297</ecNumber>
    </recommendedName>
</protein>
<evidence type="ECO:0000313" key="8">
    <source>
        <dbReference type="EMBL" id="AHJ95671.1"/>
    </source>
</evidence>
<dbReference type="GO" id="GO:0102559">
    <property type="term" value="F:peptide chain release factor N(5)-glutamine methyltransferase activity"/>
    <property type="evidence" value="ECO:0007669"/>
    <property type="project" value="UniProtKB-EC"/>
</dbReference>
<dbReference type="InterPro" id="IPR004556">
    <property type="entry name" value="HemK-like"/>
</dbReference>
<dbReference type="PROSITE" id="PS00092">
    <property type="entry name" value="N6_MTASE"/>
    <property type="match status" value="1"/>
</dbReference>
<dbReference type="NCBIfam" id="TIGR03534">
    <property type="entry name" value="RF_mod_PrmC"/>
    <property type="match status" value="1"/>
</dbReference>
<keyword evidence="9" id="KW-1185">Reference proteome</keyword>
<gene>
    <name evidence="8" type="ORF">Hsw_0076</name>
</gene>
<dbReference type="RefSeq" id="WP_044000593.1">
    <property type="nucleotide sequence ID" value="NZ_CP007145.1"/>
</dbReference>
<keyword evidence="2" id="KW-0489">Methyltransferase</keyword>
<dbReference type="InterPro" id="IPR050320">
    <property type="entry name" value="N5-glutamine_MTase"/>
</dbReference>
<evidence type="ECO:0000259" key="6">
    <source>
        <dbReference type="Pfam" id="PF05175"/>
    </source>
</evidence>
<keyword evidence="4" id="KW-0949">S-adenosyl-L-methionine</keyword>
<dbReference type="Proteomes" id="UP000019423">
    <property type="component" value="Chromosome"/>
</dbReference>
<dbReference type="STRING" id="1227739.Hsw_0076"/>
<sequence>MPTLRQLTTDLTTALTPVYEAREAEAIAAQLLEHLLHLTPLQRRMQAQEVVDETRLLELAAMQARLLRHEPLQYVLGTAHFAGLELEVTPATLIPRPETEELVELIAREQAGRAGLQVLDVGTGSGCIPLALAGRLPGCHLTAVDVSMEALVVARRNAVHYEVVIDFQQVDVLTQVPMLAGPLDVLVSNPPYVLENERPLMRPNVLQYEPATALFVPDHDPLLFYRRIAELGRELLTVGGSLYFEINEQFAPETVAMLKTLGYTHAVAHNDIFDKARMVRAIWPGAAQARIIER</sequence>
<dbReference type="InterPro" id="IPR002052">
    <property type="entry name" value="DNA_methylase_N6_adenine_CS"/>
</dbReference>
<dbReference type="KEGG" id="hsw:Hsw_0076"/>
<dbReference type="Gene3D" id="3.40.50.150">
    <property type="entry name" value="Vaccinia Virus protein VP39"/>
    <property type="match status" value="1"/>
</dbReference>
<evidence type="ECO:0000256" key="2">
    <source>
        <dbReference type="ARBA" id="ARBA00022603"/>
    </source>
</evidence>
<comment type="catalytic activity">
    <reaction evidence="5">
        <text>L-glutaminyl-[peptide chain release factor] + S-adenosyl-L-methionine = N(5)-methyl-L-glutaminyl-[peptide chain release factor] + S-adenosyl-L-homocysteine + H(+)</text>
        <dbReference type="Rhea" id="RHEA:42896"/>
        <dbReference type="Rhea" id="RHEA-COMP:10271"/>
        <dbReference type="Rhea" id="RHEA-COMP:10272"/>
        <dbReference type="ChEBI" id="CHEBI:15378"/>
        <dbReference type="ChEBI" id="CHEBI:30011"/>
        <dbReference type="ChEBI" id="CHEBI:57856"/>
        <dbReference type="ChEBI" id="CHEBI:59789"/>
        <dbReference type="ChEBI" id="CHEBI:61891"/>
        <dbReference type="EC" id="2.1.1.297"/>
    </reaction>
</comment>
<reference evidence="8 9" key="1">
    <citation type="submission" date="2014-01" db="EMBL/GenBank/DDBJ databases">
        <title>Complete genome sequence of ionizing-radiation resistance bacterium Hymenobacter swuensis DY53.</title>
        <authorList>
            <person name="Jung J.-H."/>
            <person name="Jeong S.-W."/>
            <person name="Joe M.-H."/>
            <person name="Cho y.-j."/>
            <person name="Kim M.-K."/>
            <person name="Lim S.-Y."/>
        </authorList>
    </citation>
    <scope>NUCLEOTIDE SEQUENCE [LARGE SCALE GENOMIC DNA]</scope>
    <source>
        <strain evidence="8 9">DY53</strain>
    </source>
</reference>
<dbReference type="GO" id="GO:0032259">
    <property type="term" value="P:methylation"/>
    <property type="evidence" value="ECO:0007669"/>
    <property type="project" value="UniProtKB-KW"/>
</dbReference>